<accession>X0XU98</accession>
<feature type="non-terminal residue" evidence="2">
    <location>
        <position position="95"/>
    </location>
</feature>
<organism evidence="2">
    <name type="scientific">marine sediment metagenome</name>
    <dbReference type="NCBI Taxonomy" id="412755"/>
    <lineage>
        <taxon>unclassified sequences</taxon>
        <taxon>metagenomes</taxon>
        <taxon>ecological metagenomes</taxon>
    </lineage>
</organism>
<proteinExistence type="predicted"/>
<evidence type="ECO:0000313" key="2">
    <source>
        <dbReference type="EMBL" id="GAG46819.1"/>
    </source>
</evidence>
<reference evidence="2" key="1">
    <citation type="journal article" date="2014" name="Front. Microbiol.">
        <title>High frequency of phylogenetically diverse reductive dehalogenase-homologous genes in deep subseafloor sedimentary metagenomes.</title>
        <authorList>
            <person name="Kawai M."/>
            <person name="Futagami T."/>
            <person name="Toyoda A."/>
            <person name="Takaki Y."/>
            <person name="Nishi S."/>
            <person name="Hori S."/>
            <person name="Arai W."/>
            <person name="Tsubouchi T."/>
            <person name="Morono Y."/>
            <person name="Uchiyama I."/>
            <person name="Ito T."/>
            <person name="Fujiyama A."/>
            <person name="Inagaki F."/>
            <person name="Takami H."/>
        </authorList>
    </citation>
    <scope>NUCLEOTIDE SEQUENCE</scope>
    <source>
        <strain evidence="2">Expedition CK06-06</strain>
    </source>
</reference>
<dbReference type="AlphaFoldDB" id="X0XU98"/>
<evidence type="ECO:0000256" key="1">
    <source>
        <dbReference type="SAM" id="MobiDB-lite"/>
    </source>
</evidence>
<dbReference type="EMBL" id="BARS01058252">
    <property type="protein sequence ID" value="GAG46819.1"/>
    <property type="molecule type" value="Genomic_DNA"/>
</dbReference>
<comment type="caution">
    <text evidence="2">The sequence shown here is derived from an EMBL/GenBank/DDBJ whole genome shotgun (WGS) entry which is preliminary data.</text>
</comment>
<name>X0XU98_9ZZZZ</name>
<protein>
    <submittedName>
        <fullName evidence="2">Uncharacterized protein</fullName>
    </submittedName>
</protein>
<sequence>MTDQIPLPPVPRSVEDRVLFKWLSTIYARLTTANQILWDQVDKATSALSDIEDRSHSVLDNVLSVDETDSDATKNKHTSNALAKASTDHQAATNA</sequence>
<gene>
    <name evidence="2" type="ORF">S01H1_85046</name>
</gene>
<feature type="region of interest" description="Disordered" evidence="1">
    <location>
        <begin position="67"/>
        <end position="95"/>
    </location>
</feature>